<name>A0ABS1FYR8_9FLAO</name>
<dbReference type="EMBL" id="JAENHK010000010">
    <property type="protein sequence ID" value="MBK1897593.1"/>
    <property type="molecule type" value="Genomic_DNA"/>
</dbReference>
<reference evidence="3" key="1">
    <citation type="submission" date="2021-01" db="EMBL/GenBank/DDBJ databases">
        <title>Genome public.</title>
        <authorList>
            <person name="Liu C."/>
            <person name="Sun Q."/>
        </authorList>
    </citation>
    <scope>NUCLEOTIDE SEQUENCE [LARGE SCALE GENOMIC DNA]</scope>
    <source>
        <strain evidence="3">YIM B02567</strain>
    </source>
</reference>
<evidence type="ECO:0000256" key="1">
    <source>
        <dbReference type="SAM" id="Phobius"/>
    </source>
</evidence>
<keyword evidence="3" id="KW-1185">Reference proteome</keyword>
<gene>
    <name evidence="2" type="ORF">JHL15_17640</name>
</gene>
<dbReference type="RefSeq" id="WP_200247902.1">
    <property type="nucleotide sequence ID" value="NZ_JAENHK010000010.1"/>
</dbReference>
<feature type="transmembrane region" description="Helical" evidence="1">
    <location>
        <begin position="77"/>
        <end position="98"/>
    </location>
</feature>
<feature type="transmembrane region" description="Helical" evidence="1">
    <location>
        <begin position="41"/>
        <end position="70"/>
    </location>
</feature>
<accession>A0ABS1FYR8</accession>
<dbReference type="Proteomes" id="UP000628669">
    <property type="component" value="Unassembled WGS sequence"/>
</dbReference>
<protein>
    <submittedName>
        <fullName evidence="2">Uncharacterized protein</fullName>
    </submittedName>
</protein>
<keyword evidence="1" id="KW-0472">Membrane</keyword>
<evidence type="ECO:0000313" key="2">
    <source>
        <dbReference type="EMBL" id="MBK1897593.1"/>
    </source>
</evidence>
<sequence length="142" mass="16407">MKSHKIFLILPLLTFLISLFFTAFSVVDMGKTIDYKSGELLFFGSISFLGGGILEFFIWTANVWLLLAILFLYKKEYVIAILLSLLALIISLSFVFWNEILVSENGRMGEIYGLKTGYFLWVLSIFFMMGSSIYLRIKFRHN</sequence>
<comment type="caution">
    <text evidence="2">The sequence shown here is derived from an EMBL/GenBank/DDBJ whole genome shotgun (WGS) entry which is preliminary data.</text>
</comment>
<keyword evidence="1" id="KW-1133">Transmembrane helix</keyword>
<proteinExistence type="predicted"/>
<feature type="transmembrane region" description="Helical" evidence="1">
    <location>
        <begin position="118"/>
        <end position="137"/>
    </location>
</feature>
<evidence type="ECO:0000313" key="3">
    <source>
        <dbReference type="Proteomes" id="UP000628669"/>
    </source>
</evidence>
<organism evidence="2 3">
    <name type="scientific">Chryseobacterium paridis</name>
    <dbReference type="NCBI Taxonomy" id="2800328"/>
    <lineage>
        <taxon>Bacteria</taxon>
        <taxon>Pseudomonadati</taxon>
        <taxon>Bacteroidota</taxon>
        <taxon>Flavobacteriia</taxon>
        <taxon>Flavobacteriales</taxon>
        <taxon>Weeksellaceae</taxon>
        <taxon>Chryseobacterium group</taxon>
        <taxon>Chryseobacterium</taxon>
    </lineage>
</organism>
<keyword evidence="1" id="KW-0812">Transmembrane</keyword>